<protein>
    <submittedName>
        <fullName evidence="5">NADPH-dependent glutamate synthase beta subunit-like oxidoreductase</fullName>
    </submittedName>
</protein>
<dbReference type="InterPro" id="IPR017896">
    <property type="entry name" value="4Fe4S_Fe-S-bd"/>
</dbReference>
<dbReference type="Pfam" id="PF14691">
    <property type="entry name" value="Fer4_20"/>
    <property type="match status" value="1"/>
</dbReference>
<dbReference type="PROSITE" id="PS51379">
    <property type="entry name" value="4FE4S_FER_2"/>
    <property type="match status" value="2"/>
</dbReference>
<dbReference type="PANTHER" id="PTHR42783:SF3">
    <property type="entry name" value="GLUTAMATE SYNTHASE [NADPH] SMALL CHAIN-RELATED"/>
    <property type="match status" value="1"/>
</dbReference>
<keyword evidence="1" id="KW-0479">Metal-binding</keyword>
<dbReference type="SUPFAM" id="SSF46548">
    <property type="entry name" value="alpha-helical ferredoxin"/>
    <property type="match status" value="1"/>
</dbReference>
<dbReference type="InterPro" id="IPR009051">
    <property type="entry name" value="Helical_ferredxn"/>
</dbReference>
<comment type="caution">
    <text evidence="5">The sequence shown here is derived from an EMBL/GenBank/DDBJ whole genome shotgun (WGS) entry which is preliminary data.</text>
</comment>
<dbReference type="NCBIfam" id="NF009410">
    <property type="entry name" value="PRK12771.1"/>
    <property type="match status" value="1"/>
</dbReference>
<gene>
    <name evidence="5" type="ORF">DFQ59_102312</name>
</gene>
<feature type="domain" description="4Fe-4S ferredoxin-type" evidence="4">
    <location>
        <begin position="627"/>
        <end position="656"/>
    </location>
</feature>
<dbReference type="InterPro" id="IPR028261">
    <property type="entry name" value="DPD_II"/>
</dbReference>
<dbReference type="PANTHER" id="PTHR42783">
    <property type="entry name" value="GLUTAMATE SYNTHASE [NADPH] SMALL CHAIN"/>
    <property type="match status" value="1"/>
</dbReference>
<evidence type="ECO:0000256" key="2">
    <source>
        <dbReference type="ARBA" id="ARBA00023004"/>
    </source>
</evidence>
<dbReference type="AlphaFoldDB" id="A0A369CE41"/>
<dbReference type="GO" id="GO:0046872">
    <property type="term" value="F:metal ion binding"/>
    <property type="evidence" value="ECO:0007669"/>
    <property type="project" value="UniProtKB-KW"/>
</dbReference>
<evidence type="ECO:0000259" key="4">
    <source>
        <dbReference type="PROSITE" id="PS51379"/>
    </source>
</evidence>
<keyword evidence="2" id="KW-0408">Iron</keyword>
<dbReference type="InterPro" id="IPR036188">
    <property type="entry name" value="FAD/NAD-bd_sf"/>
</dbReference>
<accession>A0A369CE41</accession>
<dbReference type="InterPro" id="IPR023753">
    <property type="entry name" value="FAD/NAD-binding_dom"/>
</dbReference>
<dbReference type="SUPFAM" id="SSF54862">
    <property type="entry name" value="4Fe-4S ferredoxins"/>
    <property type="match status" value="1"/>
</dbReference>
<dbReference type="PROSITE" id="PS00198">
    <property type="entry name" value="4FE4S_FER_1"/>
    <property type="match status" value="1"/>
</dbReference>
<dbReference type="Proteomes" id="UP000252707">
    <property type="component" value="Unassembled WGS sequence"/>
</dbReference>
<dbReference type="Pfam" id="PF12838">
    <property type="entry name" value="Fer4_7"/>
    <property type="match status" value="1"/>
</dbReference>
<organism evidence="5 6">
    <name type="scientific">Thioalbus denitrificans</name>
    <dbReference type="NCBI Taxonomy" id="547122"/>
    <lineage>
        <taxon>Bacteria</taxon>
        <taxon>Pseudomonadati</taxon>
        <taxon>Pseudomonadota</taxon>
        <taxon>Gammaproteobacteria</taxon>
        <taxon>Chromatiales</taxon>
        <taxon>Ectothiorhodospiraceae</taxon>
        <taxon>Thioalbus</taxon>
    </lineage>
</organism>
<dbReference type="RefSeq" id="WP_114278792.1">
    <property type="nucleotide sequence ID" value="NZ_QPJY01000002.1"/>
</dbReference>
<evidence type="ECO:0000313" key="6">
    <source>
        <dbReference type="Proteomes" id="UP000252707"/>
    </source>
</evidence>
<name>A0A369CE41_9GAMM</name>
<proteinExistence type="predicted"/>
<dbReference type="PRINTS" id="PR00419">
    <property type="entry name" value="ADXRDTASE"/>
</dbReference>
<dbReference type="OrthoDB" id="9803192at2"/>
<evidence type="ECO:0000256" key="1">
    <source>
        <dbReference type="ARBA" id="ARBA00022723"/>
    </source>
</evidence>
<dbReference type="InterPro" id="IPR017900">
    <property type="entry name" value="4Fe4S_Fe_S_CS"/>
</dbReference>
<feature type="domain" description="4Fe-4S ferredoxin-type" evidence="4">
    <location>
        <begin position="591"/>
        <end position="620"/>
    </location>
</feature>
<reference evidence="5 6" key="1">
    <citation type="submission" date="2018-07" db="EMBL/GenBank/DDBJ databases">
        <title>Genomic Encyclopedia of Type Strains, Phase IV (KMG-IV): sequencing the most valuable type-strain genomes for metagenomic binning, comparative biology and taxonomic classification.</title>
        <authorList>
            <person name="Goeker M."/>
        </authorList>
    </citation>
    <scope>NUCLEOTIDE SEQUENCE [LARGE SCALE GENOMIC DNA]</scope>
    <source>
        <strain evidence="5 6">DSM 26407</strain>
    </source>
</reference>
<dbReference type="Pfam" id="PF07992">
    <property type="entry name" value="Pyr_redox_2"/>
    <property type="match status" value="1"/>
</dbReference>
<dbReference type="GO" id="GO:0016491">
    <property type="term" value="F:oxidoreductase activity"/>
    <property type="evidence" value="ECO:0007669"/>
    <property type="project" value="InterPro"/>
</dbReference>
<dbReference type="Gene3D" id="3.50.50.60">
    <property type="entry name" value="FAD/NAD(P)-binding domain"/>
    <property type="match status" value="2"/>
</dbReference>
<evidence type="ECO:0000256" key="3">
    <source>
        <dbReference type="ARBA" id="ARBA00023014"/>
    </source>
</evidence>
<sequence length="660" mass="72474">MATSSDDIKKITNRKFKDGDNEHYAWNRWVFKGDESYRCPTYVHRTPPCQGSCPSGHDIRGWLDIVRGIEKPAEGMDWKEYAFRRNTEANPFPSIMGRVCPAPCEDGCNRNKVEEHVGINSVEQFIGDNALAAGYQFEAGPDTGKKVAIIGGGPAGLAAAYQLRRRGHGATIFESKPGLGGMMRYGIPGYRTPRNVLDGEIQRILDLGVEVHTNTKVGVDISMEDIEKEFDAVLFAIGAWSGRALPIPGGDKATNCITGVAFLEAFNQGRLKHVTGKVVVVGGGDTSIDVASVARRLGHIDVVSEKDRPEHVIINQTAHDVVESAARQGADVLLMSRAPIEKMNAAKHEIDDALREGVEIRGRLNPVEVILGEDGRAKALRVQELQEDGKTPVEGSEFDIECDLIVAAIGQGGDLTGMETFGNQRGLIDADKHYQVPGKEGYFVCGDIVRPHLLTTAIGQASIAVDSIDGYLQQKDLGKRPKVDVHHFNLLEKLRETHLEPAPFQLEAKDSVYKKETDLGARGTSEAKFAVHNYEDRSQSEIIPADELFLGHFPFTPRNRRQHVEVSAENVLGNFEERLVALDEEKTVAEAKRCMSCGMCFECDNCVVFCPQEAVKKTPKAEATMGRYVYTDYSRCIGCHICADVCPTGYIEMGLGAWAN</sequence>
<dbReference type="Gene3D" id="3.30.70.20">
    <property type="match status" value="1"/>
</dbReference>
<dbReference type="EMBL" id="QPJY01000002">
    <property type="protein sequence ID" value="RCX31963.1"/>
    <property type="molecule type" value="Genomic_DNA"/>
</dbReference>
<dbReference type="SUPFAM" id="SSF51971">
    <property type="entry name" value="Nucleotide-binding domain"/>
    <property type="match status" value="1"/>
</dbReference>
<evidence type="ECO:0000313" key="5">
    <source>
        <dbReference type="EMBL" id="RCX31963.1"/>
    </source>
</evidence>
<keyword evidence="3" id="KW-0411">Iron-sulfur</keyword>
<keyword evidence="6" id="KW-1185">Reference proteome</keyword>
<dbReference type="GO" id="GO:0051536">
    <property type="term" value="F:iron-sulfur cluster binding"/>
    <property type="evidence" value="ECO:0007669"/>
    <property type="project" value="UniProtKB-KW"/>
</dbReference>
<dbReference type="Gene3D" id="1.10.1060.10">
    <property type="entry name" value="Alpha-helical ferredoxin"/>
    <property type="match status" value="1"/>
</dbReference>